<proteinExistence type="predicted"/>
<keyword evidence="1" id="KW-0472">Membrane</keyword>
<evidence type="ECO:0008006" key="4">
    <source>
        <dbReference type="Google" id="ProtNLM"/>
    </source>
</evidence>
<evidence type="ECO:0000313" key="2">
    <source>
        <dbReference type="EMBL" id="GAA1915984.1"/>
    </source>
</evidence>
<protein>
    <recommendedName>
        <fullName evidence="4">Anti-sigma factor</fullName>
    </recommendedName>
</protein>
<accession>A0ABN2P9L1</accession>
<feature type="transmembrane region" description="Helical" evidence="1">
    <location>
        <begin position="90"/>
        <end position="113"/>
    </location>
</feature>
<name>A0ABN2P9L1_9MICO</name>
<reference evidence="2 3" key="1">
    <citation type="journal article" date="2019" name="Int. J. Syst. Evol. Microbiol.">
        <title>The Global Catalogue of Microorganisms (GCM) 10K type strain sequencing project: providing services to taxonomists for standard genome sequencing and annotation.</title>
        <authorList>
            <consortium name="The Broad Institute Genomics Platform"/>
            <consortium name="The Broad Institute Genome Sequencing Center for Infectious Disease"/>
            <person name="Wu L."/>
            <person name="Ma J."/>
        </authorList>
    </citation>
    <scope>NUCLEOTIDE SEQUENCE [LARGE SCALE GENOMIC DNA]</scope>
    <source>
        <strain evidence="2 3">JCM 14900</strain>
    </source>
</reference>
<dbReference type="Proteomes" id="UP001501343">
    <property type="component" value="Unassembled WGS sequence"/>
</dbReference>
<dbReference type="EMBL" id="BAAAOF010000002">
    <property type="protein sequence ID" value="GAA1915984.1"/>
    <property type="molecule type" value="Genomic_DNA"/>
</dbReference>
<keyword evidence="1" id="KW-1133">Transmembrane helix</keyword>
<sequence length="225" mass="23739">MHTPADRIEELIAASVAGDLTPHEQDELRRLALDHPWIEDELARLREVAVRVQAADIEWDDVVVTQSLRERVLGDIPARAPTSLRSRRPWATALVGAACLVLGLALGAGIPALGALPPTGPPGTLGAYEPIAVAEETGLDIDADLVAHTWGTEAVLDIEGLTAGATYRVVFIGADGAEFPAGEMLGSTVAIHCRLNAAVLREETVRLEIRDAGSVVVASSDLPDV</sequence>
<keyword evidence="3" id="KW-1185">Reference proteome</keyword>
<dbReference type="RefSeq" id="WP_248145213.1">
    <property type="nucleotide sequence ID" value="NZ_BAAAOF010000002.1"/>
</dbReference>
<gene>
    <name evidence="2" type="ORF">GCM10009775_05560</name>
</gene>
<comment type="caution">
    <text evidence="2">The sequence shown here is derived from an EMBL/GenBank/DDBJ whole genome shotgun (WGS) entry which is preliminary data.</text>
</comment>
<keyword evidence="1" id="KW-0812">Transmembrane</keyword>
<organism evidence="2 3">
    <name type="scientific">Microbacterium aoyamense</name>
    <dbReference type="NCBI Taxonomy" id="344166"/>
    <lineage>
        <taxon>Bacteria</taxon>
        <taxon>Bacillati</taxon>
        <taxon>Actinomycetota</taxon>
        <taxon>Actinomycetes</taxon>
        <taxon>Micrococcales</taxon>
        <taxon>Microbacteriaceae</taxon>
        <taxon>Microbacterium</taxon>
    </lineage>
</organism>
<evidence type="ECO:0000256" key="1">
    <source>
        <dbReference type="SAM" id="Phobius"/>
    </source>
</evidence>
<evidence type="ECO:0000313" key="3">
    <source>
        <dbReference type="Proteomes" id="UP001501343"/>
    </source>
</evidence>